<accession>A0A399D0A5</accession>
<reference evidence="3 4" key="1">
    <citation type="journal article" date="2015" name="Int. J. Syst. Evol. Microbiol.">
        <title>Mariniphaga sediminis sp. nov., isolated from coastal sediment.</title>
        <authorList>
            <person name="Wang F.Q."/>
            <person name="Shen Q.Y."/>
            <person name="Chen G.J."/>
            <person name="Du Z.J."/>
        </authorList>
    </citation>
    <scope>NUCLEOTIDE SEQUENCE [LARGE SCALE GENOMIC DNA]</scope>
    <source>
        <strain evidence="3 4">SY21</strain>
    </source>
</reference>
<evidence type="ECO:0000256" key="1">
    <source>
        <dbReference type="ARBA" id="ARBA00023235"/>
    </source>
</evidence>
<keyword evidence="4" id="KW-1185">Reference proteome</keyword>
<gene>
    <name evidence="3" type="ORF">D1164_13365</name>
</gene>
<feature type="domain" description="Xylose isomerase-like TIM barrel" evidence="2">
    <location>
        <begin position="44"/>
        <end position="277"/>
    </location>
</feature>
<evidence type="ECO:0000313" key="3">
    <source>
        <dbReference type="EMBL" id="RIH64628.1"/>
    </source>
</evidence>
<protein>
    <submittedName>
        <fullName evidence="3">Sugar phosphate isomerase/epimerase</fullName>
    </submittedName>
</protein>
<comment type="caution">
    <text evidence="3">The sequence shown here is derived from an EMBL/GenBank/DDBJ whole genome shotgun (WGS) entry which is preliminary data.</text>
</comment>
<dbReference type="AlphaFoldDB" id="A0A399D0A5"/>
<dbReference type="InterPro" id="IPR036237">
    <property type="entry name" value="Xyl_isomerase-like_sf"/>
</dbReference>
<evidence type="ECO:0000259" key="2">
    <source>
        <dbReference type="Pfam" id="PF01261"/>
    </source>
</evidence>
<dbReference type="RefSeq" id="WP_119350500.1">
    <property type="nucleotide sequence ID" value="NZ_QWET01000009.1"/>
</dbReference>
<dbReference type="InterPro" id="IPR050417">
    <property type="entry name" value="Sugar_Epim/Isomerase"/>
</dbReference>
<name>A0A399D0A5_9BACT</name>
<dbReference type="GO" id="GO:0016853">
    <property type="term" value="F:isomerase activity"/>
    <property type="evidence" value="ECO:0007669"/>
    <property type="project" value="UniProtKB-KW"/>
</dbReference>
<sequence>MIKYIKTSTYMLLVCLTVSCATKTEDVFLTEIGVCISVSNAEMLATHGYSYIEESVGRFLMPAKSEAEFQEALQKAQNAAIPVKACNSFIPGSLKSVGPDAVHPEMLEYMETAFRRAQLAGVEYIVFGSGGSRGIPEGFSREDARRQFIDLCSQMAPIAARYNVVVVLEPLNTKECNFVNSVEEGGKIVEEVNHPNFRLLADIYHMLMDGEGPGSIEKYGHLLHHTHIAEKEGRAAPGTHNEDFTAYFAALKNGGYKGKMSIECKWGDLEIQAPVAMEVIKKQLVTLK</sequence>
<dbReference type="EMBL" id="QWET01000009">
    <property type="protein sequence ID" value="RIH64628.1"/>
    <property type="molecule type" value="Genomic_DNA"/>
</dbReference>
<evidence type="ECO:0000313" key="4">
    <source>
        <dbReference type="Proteomes" id="UP000266441"/>
    </source>
</evidence>
<proteinExistence type="predicted"/>
<keyword evidence="1 3" id="KW-0413">Isomerase</keyword>
<organism evidence="3 4">
    <name type="scientific">Mariniphaga sediminis</name>
    <dbReference type="NCBI Taxonomy" id="1628158"/>
    <lineage>
        <taxon>Bacteria</taxon>
        <taxon>Pseudomonadati</taxon>
        <taxon>Bacteroidota</taxon>
        <taxon>Bacteroidia</taxon>
        <taxon>Marinilabiliales</taxon>
        <taxon>Prolixibacteraceae</taxon>
        <taxon>Mariniphaga</taxon>
    </lineage>
</organism>
<dbReference type="Proteomes" id="UP000266441">
    <property type="component" value="Unassembled WGS sequence"/>
</dbReference>
<dbReference type="PANTHER" id="PTHR43489">
    <property type="entry name" value="ISOMERASE"/>
    <property type="match status" value="1"/>
</dbReference>
<dbReference type="Pfam" id="PF01261">
    <property type="entry name" value="AP_endonuc_2"/>
    <property type="match status" value="1"/>
</dbReference>
<dbReference type="OrthoDB" id="9814946at2"/>
<dbReference type="InterPro" id="IPR013022">
    <property type="entry name" value="Xyl_isomerase-like_TIM-brl"/>
</dbReference>
<dbReference type="SUPFAM" id="SSF51658">
    <property type="entry name" value="Xylose isomerase-like"/>
    <property type="match status" value="1"/>
</dbReference>
<dbReference type="Gene3D" id="3.20.20.150">
    <property type="entry name" value="Divalent-metal-dependent TIM barrel enzymes"/>
    <property type="match status" value="1"/>
</dbReference>
<dbReference type="PROSITE" id="PS51257">
    <property type="entry name" value="PROKAR_LIPOPROTEIN"/>
    <property type="match status" value="1"/>
</dbReference>